<dbReference type="RefSeq" id="WP_023014778.1">
    <property type="nucleotide sequence ID" value="NZ_AXDY01000001.1"/>
</dbReference>
<accession>A0ABN0PFP5</accession>
<evidence type="ECO:0008006" key="3">
    <source>
        <dbReference type="Google" id="ProtNLM"/>
    </source>
</evidence>
<sequence>MKNLIKLGVTILLSFILLTGCENGDKQFITGKWETKDGLSYTFKSNNIVISEHNNQKGKYSYEVINPKNDNKVTVKITSDYGHFNFYFGIINSNKIIIEQVKMYDTDGGLISETEDKEKGAILHRIK</sequence>
<name>A0ABN0PFP5_STASI</name>
<dbReference type="EMBL" id="AXDY01000001">
    <property type="protein sequence ID" value="ERS94581.1"/>
    <property type="molecule type" value="Genomic_DNA"/>
</dbReference>
<evidence type="ECO:0000313" key="2">
    <source>
        <dbReference type="Proteomes" id="UP000017131"/>
    </source>
</evidence>
<dbReference type="PROSITE" id="PS51257">
    <property type="entry name" value="PROKAR_LIPOPROTEIN"/>
    <property type="match status" value="1"/>
</dbReference>
<keyword evidence="2" id="KW-1185">Reference proteome</keyword>
<comment type="caution">
    <text evidence="1">The sequence shown here is derived from an EMBL/GenBank/DDBJ whole genome shotgun (WGS) entry which is preliminary data.</text>
</comment>
<evidence type="ECO:0000313" key="1">
    <source>
        <dbReference type="EMBL" id="ERS94581.1"/>
    </source>
</evidence>
<protein>
    <recommendedName>
        <fullName evidence="3">Lipoprotein</fullName>
    </recommendedName>
</protein>
<reference evidence="1 2" key="1">
    <citation type="journal article" date="2013" name="Genome Announc.">
        <title>Draft Genome Sequence of Staphylococcus simulans UMC-CNS-990, Isolated from a Case of Chronic Bovine Mastitis.</title>
        <authorList>
            <person name="Calcutt M.J."/>
            <person name="Foecking M.F."/>
            <person name="Hsieh H.Y."/>
            <person name="Perry J."/>
            <person name="Stewart G.C."/>
            <person name="Middleton J.R."/>
        </authorList>
    </citation>
    <scope>NUCLEOTIDE SEQUENCE [LARGE SCALE GENOMIC DNA]</scope>
    <source>
        <strain evidence="1 2">UMC-CNS-990</strain>
    </source>
</reference>
<proteinExistence type="predicted"/>
<gene>
    <name evidence="1" type="ORF">SSIM_00375</name>
</gene>
<organism evidence="1 2">
    <name type="scientific">Staphylococcus simulans UMC-CNS-990</name>
    <dbReference type="NCBI Taxonomy" id="1405498"/>
    <lineage>
        <taxon>Bacteria</taxon>
        <taxon>Bacillati</taxon>
        <taxon>Bacillota</taxon>
        <taxon>Bacilli</taxon>
        <taxon>Bacillales</taxon>
        <taxon>Staphylococcaceae</taxon>
        <taxon>Staphylococcus</taxon>
    </lineage>
</organism>
<dbReference type="Proteomes" id="UP000017131">
    <property type="component" value="Unassembled WGS sequence"/>
</dbReference>